<feature type="transmembrane region" description="Helical" evidence="2">
    <location>
        <begin position="76"/>
        <end position="94"/>
    </location>
</feature>
<gene>
    <name evidence="4" type="ORF">DN412_19350</name>
</gene>
<keyword evidence="2" id="KW-0472">Membrane</keyword>
<name>A0A370NSK2_9BURK</name>
<keyword evidence="1" id="KW-0520">NAD</keyword>
<accession>A0A370NSK2</accession>
<feature type="non-terminal residue" evidence="4">
    <location>
        <position position="136"/>
    </location>
</feature>
<dbReference type="EMBL" id="QKWJ01000024">
    <property type="protein sequence ID" value="RDK08581.1"/>
    <property type="molecule type" value="Genomic_DNA"/>
</dbReference>
<sequence length="136" mass="13544">MNGLSMNMVTLSYLGASVCFIQALKGLSHPTTARRGNTFGMAGMVVAALTTVALIFKLKNELLAGGADPSAPGTGVALILAALVVGGGIGAYVAKQVQMTKMPELVAAMHSLIGLAAVFIAVAAVAEPAAFGITAA</sequence>
<evidence type="ECO:0000256" key="2">
    <source>
        <dbReference type="SAM" id="Phobius"/>
    </source>
</evidence>
<dbReference type="Pfam" id="PF02233">
    <property type="entry name" value="PNTB"/>
    <property type="match status" value="1"/>
</dbReference>
<organism evidence="4 5">
    <name type="scientific">Cupriavidus lacunae</name>
    <dbReference type="NCBI Taxonomy" id="2666307"/>
    <lineage>
        <taxon>Bacteria</taxon>
        <taxon>Pseudomonadati</taxon>
        <taxon>Pseudomonadota</taxon>
        <taxon>Betaproteobacteria</taxon>
        <taxon>Burkholderiales</taxon>
        <taxon>Burkholderiaceae</taxon>
        <taxon>Cupriavidus</taxon>
    </lineage>
</organism>
<feature type="transmembrane region" description="Helical" evidence="2">
    <location>
        <begin position="106"/>
        <end position="126"/>
    </location>
</feature>
<reference evidence="5" key="1">
    <citation type="submission" date="2018-06" db="EMBL/GenBank/DDBJ databases">
        <authorList>
            <person name="Feng T."/>
            <person name="Jeon C.O."/>
        </authorList>
    </citation>
    <scope>NUCLEOTIDE SEQUENCE [LARGE SCALE GENOMIC DNA]</scope>
    <source>
        <strain evidence="5">S23</strain>
    </source>
</reference>
<comment type="caution">
    <text evidence="4">The sequence shown here is derived from an EMBL/GenBank/DDBJ whole genome shotgun (WGS) entry which is preliminary data.</text>
</comment>
<evidence type="ECO:0000313" key="5">
    <source>
        <dbReference type="Proteomes" id="UP000255165"/>
    </source>
</evidence>
<dbReference type="PANTHER" id="PTHR44758">
    <property type="entry name" value="NAD(P) TRANSHYDROGENASE SUBUNIT BETA"/>
    <property type="match status" value="1"/>
</dbReference>
<dbReference type="RefSeq" id="WP_208647622.1">
    <property type="nucleotide sequence ID" value="NZ_QKWJ01000024.1"/>
</dbReference>
<dbReference type="AlphaFoldDB" id="A0A370NSK2"/>
<dbReference type="InterPro" id="IPR034300">
    <property type="entry name" value="PNTB-like"/>
</dbReference>
<keyword evidence="2" id="KW-1133">Transmembrane helix</keyword>
<feature type="transmembrane region" description="Helical" evidence="2">
    <location>
        <begin position="36"/>
        <end position="56"/>
    </location>
</feature>
<dbReference type="Proteomes" id="UP000255165">
    <property type="component" value="Unassembled WGS sequence"/>
</dbReference>
<evidence type="ECO:0000256" key="1">
    <source>
        <dbReference type="ARBA" id="ARBA00023027"/>
    </source>
</evidence>
<evidence type="ECO:0000259" key="3">
    <source>
        <dbReference type="Pfam" id="PF02233"/>
    </source>
</evidence>
<proteinExistence type="predicted"/>
<keyword evidence="5" id="KW-1185">Reference proteome</keyword>
<evidence type="ECO:0000313" key="4">
    <source>
        <dbReference type="EMBL" id="RDK08581.1"/>
    </source>
</evidence>
<keyword evidence="2" id="KW-0812">Transmembrane</keyword>
<feature type="domain" description="NADP transhydrogenase beta-like" evidence="3">
    <location>
        <begin position="10"/>
        <end position="130"/>
    </location>
</feature>
<protein>
    <submittedName>
        <fullName evidence="4">NAD synthetase</fullName>
    </submittedName>
</protein>
<dbReference type="PANTHER" id="PTHR44758:SF1">
    <property type="entry name" value="NAD(P) TRANSHYDROGENASE SUBUNIT BETA"/>
    <property type="match status" value="1"/>
</dbReference>